<dbReference type="RefSeq" id="WP_279629527.1">
    <property type="nucleotide sequence ID" value="NZ_RBIR01000004.1"/>
</dbReference>
<dbReference type="AlphaFoldDB" id="A0A495ERF9"/>
<feature type="compositionally biased region" description="Low complexity" evidence="1">
    <location>
        <begin position="143"/>
        <end position="165"/>
    </location>
</feature>
<feature type="compositionally biased region" description="Low complexity" evidence="1">
    <location>
        <begin position="27"/>
        <end position="51"/>
    </location>
</feature>
<sequence length="199" mass="22152">MFFWIIVLSFLVPMAVRRYRRSVQGRNQGTPGQFGQFPGNQNNPGSQNNQPRDGYTQQDYFGGFGQLGAPKQPGQGNQPYPQQYPGQQYPNQPYPGPRFPDQPFPTEPYPGQQYPGPAGYQPPVPYEDSPQYLNNPPQPHEPAPGAGQPQAPQVPQVPQPSSAAPGYRARKLAELDQKYTDGKLSMEDYMAQRAEIMNG</sequence>
<dbReference type="EMBL" id="RBIR01000004">
    <property type="protein sequence ID" value="RKR19565.1"/>
    <property type="molecule type" value="Genomic_DNA"/>
</dbReference>
<accession>A0A495ERF9</accession>
<evidence type="ECO:0000313" key="2">
    <source>
        <dbReference type="EMBL" id="RKR19565.1"/>
    </source>
</evidence>
<reference evidence="2 3" key="1">
    <citation type="submission" date="2018-10" db="EMBL/GenBank/DDBJ databases">
        <title>Genomic Encyclopedia of Type Strains, Phase IV (KMG-IV): sequencing the most valuable type-strain genomes for metagenomic binning, comparative biology and taxonomic classification.</title>
        <authorList>
            <person name="Goeker M."/>
        </authorList>
    </citation>
    <scope>NUCLEOTIDE SEQUENCE [LARGE SCALE GENOMIC DNA]</scope>
    <source>
        <strain evidence="2 3">DSM 25586</strain>
    </source>
</reference>
<organism evidence="2 3">
    <name type="scientific">Arthrobacter oryzae</name>
    <dbReference type="NCBI Taxonomy" id="409290"/>
    <lineage>
        <taxon>Bacteria</taxon>
        <taxon>Bacillati</taxon>
        <taxon>Actinomycetota</taxon>
        <taxon>Actinomycetes</taxon>
        <taxon>Micrococcales</taxon>
        <taxon>Micrococcaceae</taxon>
        <taxon>Arthrobacter</taxon>
    </lineage>
</organism>
<evidence type="ECO:0000256" key="1">
    <source>
        <dbReference type="SAM" id="MobiDB-lite"/>
    </source>
</evidence>
<gene>
    <name evidence="2" type="ORF">C8D78_2313</name>
</gene>
<dbReference type="Proteomes" id="UP000276055">
    <property type="component" value="Unassembled WGS sequence"/>
</dbReference>
<evidence type="ECO:0008006" key="4">
    <source>
        <dbReference type="Google" id="ProtNLM"/>
    </source>
</evidence>
<feature type="compositionally biased region" description="Low complexity" evidence="1">
    <location>
        <begin position="72"/>
        <end position="91"/>
    </location>
</feature>
<proteinExistence type="predicted"/>
<feature type="compositionally biased region" description="Pro residues" evidence="1">
    <location>
        <begin position="92"/>
        <end position="108"/>
    </location>
</feature>
<comment type="caution">
    <text evidence="2">The sequence shown here is derived from an EMBL/GenBank/DDBJ whole genome shotgun (WGS) entry which is preliminary data.</text>
</comment>
<feature type="compositionally biased region" description="Low complexity" evidence="1">
    <location>
        <begin position="109"/>
        <end position="119"/>
    </location>
</feature>
<name>A0A495ERF9_9MICC</name>
<evidence type="ECO:0000313" key="3">
    <source>
        <dbReference type="Proteomes" id="UP000276055"/>
    </source>
</evidence>
<protein>
    <recommendedName>
        <fullName evidence="4">SHOCT domain-containing protein</fullName>
    </recommendedName>
</protein>
<feature type="region of interest" description="Disordered" evidence="1">
    <location>
        <begin position="25"/>
        <end position="170"/>
    </location>
</feature>